<reference evidence="2" key="1">
    <citation type="submission" date="2023-11" db="EMBL/GenBank/DDBJ databases">
        <authorList>
            <person name="De Vega J J."/>
            <person name="De Vega J J."/>
        </authorList>
    </citation>
    <scope>NUCLEOTIDE SEQUENCE</scope>
</reference>
<sequence length="140" mass="15737">MVRSNPNKSRKIQEREKSGQKKAGSGNKGKNKKSEDAWLADGDVGLHQIIEQVQENAKEDDKVDLDEETDENGDIFDSFKFDHKEAIAAIDLLRKITQTRPDQDVSMPLDANPKKLGLNLVQEKEESKVQVSLDSFFGPK</sequence>
<gene>
    <name evidence="2" type="ORF">MYCIT1_LOCUS34358</name>
</gene>
<feature type="region of interest" description="Disordered" evidence="1">
    <location>
        <begin position="1"/>
        <end position="38"/>
    </location>
</feature>
<dbReference type="Proteomes" id="UP001295794">
    <property type="component" value="Unassembled WGS sequence"/>
</dbReference>
<dbReference type="AlphaFoldDB" id="A0AAD2HV58"/>
<evidence type="ECO:0000313" key="2">
    <source>
        <dbReference type="EMBL" id="CAK5282540.1"/>
    </source>
</evidence>
<keyword evidence="3" id="KW-1185">Reference proteome</keyword>
<name>A0AAD2HV58_9AGAR</name>
<accession>A0AAD2HV58</accession>
<organism evidence="2 3">
    <name type="scientific">Mycena citricolor</name>
    <dbReference type="NCBI Taxonomy" id="2018698"/>
    <lineage>
        <taxon>Eukaryota</taxon>
        <taxon>Fungi</taxon>
        <taxon>Dikarya</taxon>
        <taxon>Basidiomycota</taxon>
        <taxon>Agaricomycotina</taxon>
        <taxon>Agaricomycetes</taxon>
        <taxon>Agaricomycetidae</taxon>
        <taxon>Agaricales</taxon>
        <taxon>Marasmiineae</taxon>
        <taxon>Mycenaceae</taxon>
        <taxon>Mycena</taxon>
    </lineage>
</organism>
<protein>
    <submittedName>
        <fullName evidence="2">Uncharacterized protein</fullName>
    </submittedName>
</protein>
<evidence type="ECO:0000313" key="3">
    <source>
        <dbReference type="Proteomes" id="UP001295794"/>
    </source>
</evidence>
<comment type="caution">
    <text evidence="2">The sequence shown here is derived from an EMBL/GenBank/DDBJ whole genome shotgun (WGS) entry which is preliminary data.</text>
</comment>
<evidence type="ECO:0000256" key="1">
    <source>
        <dbReference type="SAM" id="MobiDB-lite"/>
    </source>
</evidence>
<dbReference type="EMBL" id="CAVNYO010000455">
    <property type="protein sequence ID" value="CAK5282540.1"/>
    <property type="molecule type" value="Genomic_DNA"/>
</dbReference>
<proteinExistence type="predicted"/>